<organism evidence="1 2">
    <name type="scientific">Thermobifida halotolerans</name>
    <dbReference type="NCBI Taxonomy" id="483545"/>
    <lineage>
        <taxon>Bacteria</taxon>
        <taxon>Bacillati</taxon>
        <taxon>Actinomycetota</taxon>
        <taxon>Actinomycetes</taxon>
        <taxon>Streptosporangiales</taxon>
        <taxon>Nocardiopsidaceae</taxon>
        <taxon>Thermobifida</taxon>
    </lineage>
</organism>
<dbReference type="OrthoDB" id="4563658at2"/>
<evidence type="ECO:0000313" key="1">
    <source>
        <dbReference type="EMBL" id="UOE19156.1"/>
    </source>
</evidence>
<dbReference type="AlphaFoldDB" id="A0A399FUU6"/>
<sequence>MDGLLNDLPARTEGADSAPVPPLPAQGSGEHFRYRSLTDAAVRYLPVFREGVLLGCLWAAETDDAAGFVAVGADAVQVERFWTERLVRCGREGMRPLQALHRWVGAAEDPVGGAVPAEARERIAVTLDALRGLPWLR</sequence>
<dbReference type="Proteomes" id="UP000265719">
    <property type="component" value="Chromosome"/>
</dbReference>
<accession>A0A399FUU6</accession>
<evidence type="ECO:0000313" key="2">
    <source>
        <dbReference type="Proteomes" id="UP000265719"/>
    </source>
</evidence>
<protein>
    <submittedName>
        <fullName evidence="1">Uncharacterized protein</fullName>
    </submittedName>
</protein>
<dbReference type="EMBL" id="CP063196">
    <property type="protein sequence ID" value="UOE19156.1"/>
    <property type="molecule type" value="Genomic_DNA"/>
</dbReference>
<dbReference type="RefSeq" id="WP_068692703.1">
    <property type="nucleotide sequence ID" value="NZ_CP063196.1"/>
</dbReference>
<gene>
    <name evidence="1" type="ORF">NI17_020750</name>
</gene>
<proteinExistence type="predicted"/>
<reference evidence="1" key="1">
    <citation type="submission" date="2020-10" db="EMBL/GenBank/DDBJ databases">
        <title>De novo genome project of the cellulose decomposer Thermobifida halotolerans type strain.</title>
        <authorList>
            <person name="Nagy I."/>
            <person name="Horvath B."/>
            <person name="Kukolya J."/>
            <person name="Nagy I."/>
            <person name="Orsini M."/>
        </authorList>
    </citation>
    <scope>NUCLEOTIDE SEQUENCE</scope>
    <source>
        <strain evidence="1">DSM 44931</strain>
    </source>
</reference>
<keyword evidence="2" id="KW-1185">Reference proteome</keyword>
<dbReference type="KEGG" id="thao:NI17_020750"/>
<name>A0A399FUU6_9ACTN</name>